<dbReference type="EMBL" id="LT965929">
    <property type="protein sequence ID" value="SOU42963.1"/>
    <property type="molecule type" value="Genomic_DNA"/>
</dbReference>
<dbReference type="EMBL" id="AQGW01000025">
    <property type="protein sequence ID" value="MBE0384582.1"/>
    <property type="molecule type" value="Genomic_DNA"/>
</dbReference>
<name>A0A2K4XF57_PSEVC</name>
<reference evidence="2 3" key="2">
    <citation type="submission" date="2017-11" db="EMBL/GenBank/DDBJ databases">
        <authorList>
            <person name="Han C.G."/>
        </authorList>
    </citation>
    <scope>NUCLEOTIDE SEQUENCE [LARGE SCALE GENOMIC DNA]</scope>
    <source>
        <strain evidence="3">ATCC 43555</strain>
        <strain evidence="2">ATCC43555</strain>
    </source>
</reference>
<dbReference type="Proteomes" id="UP000615003">
    <property type="component" value="Unassembled WGS sequence"/>
</dbReference>
<sequence length="298" mass="33783">MNFKNIMLHKTTVVAFLFLLLLVTWICGQLTVNNDDLQFPVMIKTSTTCQTTATSNTSELIVFTPSKKIAKLLTESLCGDNVVAKQYGSVIGYWGYRTADSLEFVGKGIADLILAKNNIMAAFRAESTYNYQPVVGFSNYTAFFISSKEKPRLTKQYFLDKRIGLLDYPTSRSGHILPKQTFKELDINLANLKITYASSHNELRDLLADGKVDIIASFWKESDATRFSKNYITPLSNNIAGTRWYFKMQQNNTDLLCAIQSHLLNMSKDQTLHYYQNVKPYWSCNTKSVSFIKGLGDE</sequence>
<proteinExistence type="predicted"/>
<reference evidence="1 4" key="1">
    <citation type="submission" date="2015-06" db="EMBL/GenBank/DDBJ databases">
        <title>Genome sequence of Pseudoalteromonas carrageenovora.</title>
        <authorList>
            <person name="Xie B.-B."/>
            <person name="Rong J.-C."/>
            <person name="Qin Q.-L."/>
            <person name="Zhang Y.-Z."/>
        </authorList>
    </citation>
    <scope>NUCLEOTIDE SEQUENCE [LARGE SCALE GENOMIC DNA]</scope>
    <source>
        <strain evidence="1 4">IAM 12662</strain>
    </source>
</reference>
<evidence type="ECO:0000313" key="4">
    <source>
        <dbReference type="Proteomes" id="UP000615003"/>
    </source>
</evidence>
<gene>
    <name evidence="2" type="ORF">PCAR9_B0493</name>
    <name evidence="1" type="ORF">PCARR_b0581</name>
</gene>
<dbReference type="SUPFAM" id="SSF53850">
    <property type="entry name" value="Periplasmic binding protein-like II"/>
    <property type="match status" value="1"/>
</dbReference>
<evidence type="ECO:0000313" key="2">
    <source>
        <dbReference type="EMBL" id="SOU42963.1"/>
    </source>
</evidence>
<evidence type="ECO:0008006" key="5">
    <source>
        <dbReference type="Google" id="ProtNLM"/>
    </source>
</evidence>
<keyword evidence="4" id="KW-1185">Reference proteome</keyword>
<protein>
    <recommendedName>
        <fullName evidence="5">Solute-binding protein family 3/N-terminal domain-containing protein</fullName>
    </recommendedName>
</protein>
<accession>A0A2K4XF57</accession>
<evidence type="ECO:0000313" key="1">
    <source>
        <dbReference type="EMBL" id="MBE0384582.1"/>
    </source>
</evidence>
<dbReference type="Proteomes" id="UP000238288">
    <property type="component" value="Chromosome PCAR9b"/>
</dbReference>
<organism evidence="2 3">
    <name type="scientific">Pseudoalteromonas carrageenovora IAM 12662</name>
    <dbReference type="NCBI Taxonomy" id="1314868"/>
    <lineage>
        <taxon>Bacteria</taxon>
        <taxon>Pseudomonadati</taxon>
        <taxon>Pseudomonadota</taxon>
        <taxon>Gammaproteobacteria</taxon>
        <taxon>Alteromonadales</taxon>
        <taxon>Pseudoalteromonadaceae</taxon>
        <taxon>Pseudoalteromonas</taxon>
    </lineage>
</organism>
<dbReference type="AlphaFoldDB" id="A0A2K4XF57"/>
<evidence type="ECO:0000313" key="3">
    <source>
        <dbReference type="Proteomes" id="UP000238288"/>
    </source>
</evidence>